<dbReference type="Proteomes" id="UP001196379">
    <property type="component" value="Unassembled WGS sequence"/>
</dbReference>
<evidence type="ECO:0000256" key="5">
    <source>
        <dbReference type="ARBA" id="ARBA00022741"/>
    </source>
</evidence>
<evidence type="ECO:0000256" key="4">
    <source>
        <dbReference type="ARBA" id="ARBA00022692"/>
    </source>
</evidence>
<keyword evidence="8 9" id="KW-0472">Membrane</keyword>
<dbReference type="FunFam" id="3.40.50.300:FF:000221">
    <property type="entry name" value="Multidrug ABC transporter ATP-binding protein"/>
    <property type="match status" value="1"/>
</dbReference>
<dbReference type="GO" id="GO:0005524">
    <property type="term" value="F:ATP binding"/>
    <property type="evidence" value="ECO:0007669"/>
    <property type="project" value="UniProtKB-KW"/>
</dbReference>
<name>A0A949T484_9PAST</name>
<keyword evidence="4 9" id="KW-0812">Transmembrane</keyword>
<feature type="transmembrane region" description="Helical" evidence="9">
    <location>
        <begin position="157"/>
        <end position="174"/>
    </location>
</feature>
<sequence>MAISQHSDICSPVAKQLRLATGLAILSQGLKLIIWVLMVKIVLLAEQTKEFPLIQIILLLVISISYYTCKIKAHDQSHYAAFELEKILRQRLVSKISQLPLGKIRQIGSGAMAKVICDDVHELHSFVADAPPLRAEAYSTPLFVFLALFLIDWQLAFATLIFTVSIFVLMKWLLRHSKLSRNEYAKAVANINSSLIEYVQGMSTIRTFDAGEGSYSRFNTALNEFNKVMLAWLKRVGLATRLARSLFSPLPMMLFLVVAGVILQKYHSIASETLFFFLVLAAGLIETMLPYMSLFHLLEKSRAAIERIYQIEAEHNIVTQQPYQFPTDYSISFQQVDFGYDKQQKLALNEVSFTVPTNTFTAIVGESGSGKSTIINLLLRFWDTTSGQILLGNCNIRHIPTENLMSLCSVVFQDNFLFSCTIAENISYGLNDVSQEQIENAAKKAQIHDFIMSLPEKYNTKVGERGQLLSGGQKQRLTIARAFLQDRPILLLDEPTSFSDAKNEASLVEIFQTLMKNKTVIMIAHRLSSIVKADQIIYLSQGKIIAKGNHNDLLKESPAYQQLWMDYQQAHQWKMR</sequence>
<gene>
    <name evidence="12" type="ORF">HT657_05185</name>
    <name evidence="13" type="ORF">HT672_04505</name>
</gene>
<dbReference type="GO" id="GO:0016887">
    <property type="term" value="F:ATP hydrolysis activity"/>
    <property type="evidence" value="ECO:0007669"/>
    <property type="project" value="InterPro"/>
</dbReference>
<accession>A0A949T484</accession>
<feature type="transmembrane region" description="Helical" evidence="9">
    <location>
        <begin position="21"/>
        <end position="45"/>
    </location>
</feature>
<dbReference type="InterPro" id="IPR011527">
    <property type="entry name" value="ABC1_TM_dom"/>
</dbReference>
<dbReference type="InterPro" id="IPR036640">
    <property type="entry name" value="ABC1_TM_sf"/>
</dbReference>
<dbReference type="Pfam" id="PF00664">
    <property type="entry name" value="ABC_membrane"/>
    <property type="match status" value="1"/>
</dbReference>
<dbReference type="InterPro" id="IPR027417">
    <property type="entry name" value="P-loop_NTPase"/>
</dbReference>
<dbReference type="GO" id="GO:0140359">
    <property type="term" value="F:ABC-type transporter activity"/>
    <property type="evidence" value="ECO:0007669"/>
    <property type="project" value="InterPro"/>
</dbReference>
<keyword evidence="7 9" id="KW-1133">Transmembrane helix</keyword>
<evidence type="ECO:0000313" key="12">
    <source>
        <dbReference type="EMBL" id="MBV6531534.1"/>
    </source>
</evidence>
<proteinExistence type="predicted"/>
<dbReference type="OrthoDB" id="9806127at2"/>
<dbReference type="GO" id="GO:0034040">
    <property type="term" value="F:ATPase-coupled lipid transmembrane transporter activity"/>
    <property type="evidence" value="ECO:0007669"/>
    <property type="project" value="TreeGrafter"/>
</dbReference>
<dbReference type="PANTHER" id="PTHR24221:SF397">
    <property type="entry name" value="ABC TRANSPORTER, ATP-BINDING TRANSMEMBRANE PROTEIN"/>
    <property type="match status" value="1"/>
</dbReference>
<evidence type="ECO:0000256" key="2">
    <source>
        <dbReference type="ARBA" id="ARBA00022448"/>
    </source>
</evidence>
<reference evidence="13 15" key="1">
    <citation type="journal article" date="2021" name="Mol. Ecol.">
        <title>Polar bear-adapted Ursidibacter maritimus are remarkably conserved after generations in captivity.</title>
        <authorList>
            <person name="Espinosa-Gongora C."/>
            <person name="Hansen M.J."/>
            <person name="Bertelsen M.F."/>
            <person name="Bojesen A.M."/>
        </authorList>
    </citation>
    <scope>NUCLEOTIDE SEQUENCE</scope>
    <source>
        <strain evidence="13">Pb43105x</strain>
        <strain evidence="12 15">Pb43106</strain>
    </source>
</reference>
<comment type="caution">
    <text evidence="13">The sequence shown here is derived from an EMBL/GenBank/DDBJ whole genome shotgun (WGS) entry which is preliminary data.</text>
</comment>
<evidence type="ECO:0000256" key="1">
    <source>
        <dbReference type="ARBA" id="ARBA00004651"/>
    </source>
</evidence>
<evidence type="ECO:0000313" key="14">
    <source>
        <dbReference type="Proteomes" id="UP000732858"/>
    </source>
</evidence>
<dbReference type="Pfam" id="PF00005">
    <property type="entry name" value="ABC_tran"/>
    <property type="match status" value="1"/>
</dbReference>
<dbReference type="PANTHER" id="PTHR24221">
    <property type="entry name" value="ATP-BINDING CASSETTE SUB-FAMILY B"/>
    <property type="match status" value="1"/>
</dbReference>
<keyword evidence="2" id="KW-0813">Transport</keyword>
<keyword evidence="15" id="KW-1185">Reference proteome</keyword>
<organism evidence="13 14">
    <name type="scientific">Ursidibacter maritimus</name>
    <dbReference type="NCBI Taxonomy" id="1331689"/>
    <lineage>
        <taxon>Bacteria</taxon>
        <taxon>Pseudomonadati</taxon>
        <taxon>Pseudomonadota</taxon>
        <taxon>Gammaproteobacteria</taxon>
        <taxon>Pasteurellales</taxon>
        <taxon>Pasteurellaceae</taxon>
        <taxon>Ursidibacter</taxon>
    </lineage>
</organism>
<feature type="transmembrane region" description="Helical" evidence="9">
    <location>
        <begin position="242"/>
        <end position="263"/>
    </location>
</feature>
<comment type="subcellular location">
    <subcellularLocation>
        <location evidence="1">Cell membrane</location>
        <topology evidence="1">Multi-pass membrane protein</topology>
    </subcellularLocation>
</comment>
<evidence type="ECO:0000313" key="13">
    <source>
        <dbReference type="EMBL" id="MBV6546550.1"/>
    </source>
</evidence>
<keyword evidence="5" id="KW-0547">Nucleotide-binding</keyword>
<evidence type="ECO:0000256" key="9">
    <source>
        <dbReference type="SAM" id="Phobius"/>
    </source>
</evidence>
<dbReference type="InterPro" id="IPR003439">
    <property type="entry name" value="ABC_transporter-like_ATP-bd"/>
</dbReference>
<dbReference type="Proteomes" id="UP000732858">
    <property type="component" value="Unassembled WGS sequence"/>
</dbReference>
<feature type="domain" description="ABC transmembrane type-1" evidence="11">
    <location>
        <begin position="19"/>
        <end position="300"/>
    </location>
</feature>
<keyword evidence="6 13" id="KW-0067">ATP-binding</keyword>
<dbReference type="Gene3D" id="1.20.1560.10">
    <property type="entry name" value="ABC transporter type 1, transmembrane domain"/>
    <property type="match status" value="1"/>
</dbReference>
<dbReference type="InterPro" id="IPR017871">
    <property type="entry name" value="ABC_transporter-like_CS"/>
</dbReference>
<dbReference type="PROSITE" id="PS50893">
    <property type="entry name" value="ABC_TRANSPORTER_2"/>
    <property type="match status" value="1"/>
</dbReference>
<dbReference type="SUPFAM" id="SSF52540">
    <property type="entry name" value="P-loop containing nucleoside triphosphate hydrolases"/>
    <property type="match status" value="1"/>
</dbReference>
<dbReference type="PROSITE" id="PS00211">
    <property type="entry name" value="ABC_TRANSPORTER_1"/>
    <property type="match status" value="1"/>
</dbReference>
<dbReference type="InterPro" id="IPR003593">
    <property type="entry name" value="AAA+_ATPase"/>
</dbReference>
<dbReference type="PROSITE" id="PS50929">
    <property type="entry name" value="ABC_TM1F"/>
    <property type="match status" value="1"/>
</dbReference>
<evidence type="ECO:0000256" key="7">
    <source>
        <dbReference type="ARBA" id="ARBA00022989"/>
    </source>
</evidence>
<evidence type="ECO:0000259" key="10">
    <source>
        <dbReference type="PROSITE" id="PS50893"/>
    </source>
</evidence>
<evidence type="ECO:0000313" key="15">
    <source>
        <dbReference type="Proteomes" id="UP001196379"/>
    </source>
</evidence>
<protein>
    <submittedName>
        <fullName evidence="13">ABC transporter ATP-binding protein</fullName>
    </submittedName>
</protein>
<keyword evidence="3" id="KW-1003">Cell membrane</keyword>
<evidence type="ECO:0000256" key="6">
    <source>
        <dbReference type="ARBA" id="ARBA00022840"/>
    </source>
</evidence>
<dbReference type="RefSeq" id="WP_157402271.1">
    <property type="nucleotide sequence ID" value="NZ_JABULY010000002.1"/>
</dbReference>
<evidence type="ECO:0000259" key="11">
    <source>
        <dbReference type="PROSITE" id="PS50929"/>
    </source>
</evidence>
<dbReference type="Gene3D" id="3.40.50.300">
    <property type="entry name" value="P-loop containing nucleotide triphosphate hydrolases"/>
    <property type="match status" value="1"/>
</dbReference>
<feature type="transmembrane region" description="Helical" evidence="9">
    <location>
        <begin position="275"/>
        <end position="298"/>
    </location>
</feature>
<dbReference type="EMBL" id="JABUMC010000007">
    <property type="protein sequence ID" value="MBV6546550.1"/>
    <property type="molecule type" value="Genomic_DNA"/>
</dbReference>
<dbReference type="EMBL" id="JABULY010000002">
    <property type="protein sequence ID" value="MBV6531534.1"/>
    <property type="molecule type" value="Genomic_DNA"/>
</dbReference>
<dbReference type="SUPFAM" id="SSF90123">
    <property type="entry name" value="ABC transporter transmembrane region"/>
    <property type="match status" value="1"/>
</dbReference>
<dbReference type="SMART" id="SM00382">
    <property type="entry name" value="AAA"/>
    <property type="match status" value="1"/>
</dbReference>
<feature type="transmembrane region" description="Helical" evidence="9">
    <location>
        <begin position="51"/>
        <end position="69"/>
    </location>
</feature>
<feature type="domain" description="ABC transporter" evidence="10">
    <location>
        <begin position="331"/>
        <end position="566"/>
    </location>
</feature>
<dbReference type="GeneID" id="65548041"/>
<dbReference type="InterPro" id="IPR039421">
    <property type="entry name" value="Type_1_exporter"/>
</dbReference>
<dbReference type="GO" id="GO:0005886">
    <property type="term" value="C:plasma membrane"/>
    <property type="evidence" value="ECO:0007669"/>
    <property type="project" value="UniProtKB-SubCell"/>
</dbReference>
<evidence type="ECO:0000256" key="3">
    <source>
        <dbReference type="ARBA" id="ARBA00022475"/>
    </source>
</evidence>
<evidence type="ECO:0000256" key="8">
    <source>
        <dbReference type="ARBA" id="ARBA00023136"/>
    </source>
</evidence>
<dbReference type="AlphaFoldDB" id="A0A949T484"/>